<protein>
    <submittedName>
        <fullName evidence="6">2-dehydro-3-deoxy-6-phosphogalactonate aldolase</fullName>
    </submittedName>
</protein>
<comment type="pathway">
    <text evidence="1">Carbohydrate acid metabolism.</text>
</comment>
<dbReference type="InterPro" id="IPR000887">
    <property type="entry name" value="Aldlse_KDPG_KHG"/>
</dbReference>
<keyword evidence="4" id="KW-0456">Lyase</keyword>
<dbReference type="NCBIfam" id="NF006600">
    <property type="entry name" value="PRK09140.1"/>
    <property type="match status" value="1"/>
</dbReference>
<dbReference type="PANTHER" id="PTHR30246:SF1">
    <property type="entry name" value="2-DEHYDRO-3-DEOXY-6-PHOSPHOGALACTONATE ALDOLASE-RELATED"/>
    <property type="match status" value="1"/>
</dbReference>
<comment type="similarity">
    <text evidence="2">Belongs to the KHG/KDPG aldolase family.</text>
</comment>
<evidence type="ECO:0000256" key="3">
    <source>
        <dbReference type="ARBA" id="ARBA00011233"/>
    </source>
</evidence>
<dbReference type="Pfam" id="PF01081">
    <property type="entry name" value="Aldolase"/>
    <property type="match status" value="1"/>
</dbReference>
<evidence type="ECO:0000256" key="4">
    <source>
        <dbReference type="ARBA" id="ARBA00023239"/>
    </source>
</evidence>
<organism evidence="6 7">
    <name type="scientific">Paracoccus liaowanqingii</name>
    <dbReference type="NCBI Taxonomy" id="2560053"/>
    <lineage>
        <taxon>Bacteria</taxon>
        <taxon>Pseudomonadati</taxon>
        <taxon>Pseudomonadota</taxon>
        <taxon>Alphaproteobacteria</taxon>
        <taxon>Rhodobacterales</taxon>
        <taxon>Paracoccaceae</taxon>
        <taxon>Paracoccus</taxon>
    </lineage>
</organism>
<evidence type="ECO:0000256" key="5">
    <source>
        <dbReference type="ARBA" id="ARBA00023277"/>
    </source>
</evidence>
<dbReference type="InterPro" id="IPR013785">
    <property type="entry name" value="Aldolase_TIM"/>
</dbReference>
<dbReference type="PANTHER" id="PTHR30246">
    <property type="entry name" value="2-KETO-3-DEOXY-6-PHOSPHOGLUCONATE ALDOLASE"/>
    <property type="match status" value="1"/>
</dbReference>
<evidence type="ECO:0000256" key="2">
    <source>
        <dbReference type="ARBA" id="ARBA00006906"/>
    </source>
</evidence>
<proteinExistence type="inferred from homology"/>
<gene>
    <name evidence="6" type="ORF">E4191_21735</name>
</gene>
<dbReference type="RefSeq" id="WP_139616411.1">
    <property type="nucleotide sequence ID" value="NZ_CP040764.1"/>
</dbReference>
<keyword evidence="5" id="KW-0119">Carbohydrate metabolism</keyword>
<dbReference type="EMBL" id="CP040764">
    <property type="protein sequence ID" value="QDA36705.1"/>
    <property type="molecule type" value="Genomic_DNA"/>
</dbReference>
<dbReference type="Gene3D" id="3.20.20.70">
    <property type="entry name" value="Aldolase class I"/>
    <property type="match status" value="1"/>
</dbReference>
<dbReference type="KEGG" id="plia:E4191_21735"/>
<dbReference type="Proteomes" id="UP000296374">
    <property type="component" value="Plasmid unnamed3"/>
</dbReference>
<keyword evidence="6" id="KW-0614">Plasmid</keyword>
<evidence type="ECO:0000256" key="1">
    <source>
        <dbReference type="ARBA" id="ARBA00004761"/>
    </source>
</evidence>
<dbReference type="CDD" id="cd00452">
    <property type="entry name" value="KDPG_aldolase"/>
    <property type="match status" value="1"/>
</dbReference>
<dbReference type="AlphaFoldDB" id="A0A4Y5SV80"/>
<geneLocation type="plasmid" evidence="6 7">
    <name>unnamed3</name>
</geneLocation>
<accession>A0A4Y5SV80</accession>
<comment type="subunit">
    <text evidence="3">Homotrimer.</text>
</comment>
<dbReference type="GO" id="GO:0016829">
    <property type="term" value="F:lyase activity"/>
    <property type="evidence" value="ECO:0007669"/>
    <property type="project" value="UniProtKB-KW"/>
</dbReference>
<evidence type="ECO:0000313" key="7">
    <source>
        <dbReference type="Proteomes" id="UP000296374"/>
    </source>
</evidence>
<reference evidence="7" key="1">
    <citation type="submission" date="2019-05" db="EMBL/GenBank/DDBJ databases">
        <title>Tamlana fucoidanivorans sp. nov., isolated from the surface of algae collected from Fujian province in China.</title>
        <authorList>
            <person name="Li J."/>
        </authorList>
    </citation>
    <scope>NUCLEOTIDE SEQUENCE [LARGE SCALE GENOMIC DNA]</scope>
    <source>
        <strain evidence="7">2251</strain>
        <plasmid evidence="7">unnamed3</plasmid>
    </source>
</reference>
<dbReference type="SUPFAM" id="SSF51569">
    <property type="entry name" value="Aldolase"/>
    <property type="match status" value="1"/>
</dbReference>
<name>A0A4Y5SV80_9RHOB</name>
<sequence length="201" mass="20295">MSRPLIAILRGLTPAEAPAIAQALIVAGITRLEVPLNSPDPLDSIAAMVREFGDRARIGAGTVLHPDQVAAVSQAGGRMVLSPNCDPAVIRATVAAGMDSYPGVMTPTEAFAALAAGATALKLFPGELIGPAGLRAMQAVLPPDTALWAVGGVSAATMGDWHQAGAAGLGIGSALYRPGDDADTVSERARALVVAWDEVAA</sequence>
<evidence type="ECO:0000313" key="6">
    <source>
        <dbReference type="EMBL" id="QDA36705.1"/>
    </source>
</evidence>